<dbReference type="Proteomes" id="UP000708805">
    <property type="component" value="Unassembled WGS sequence"/>
</dbReference>
<protein>
    <submittedName>
        <fullName evidence="2">DUF4375 domain-containing protein</fullName>
    </submittedName>
</protein>
<dbReference type="InterPro" id="IPR025402">
    <property type="entry name" value="DMP19_C"/>
</dbReference>
<proteinExistence type="predicted"/>
<dbReference type="AlphaFoldDB" id="A0A9X1CYT5"/>
<evidence type="ECO:0000313" key="3">
    <source>
        <dbReference type="Proteomes" id="UP000708805"/>
    </source>
</evidence>
<gene>
    <name evidence="2" type="ORF">J8641_08305</name>
</gene>
<comment type="caution">
    <text evidence="2">The sequence shown here is derived from an EMBL/GenBank/DDBJ whole genome shotgun (WGS) entry which is preliminary data.</text>
</comment>
<reference evidence="2" key="1">
    <citation type="submission" date="2021-04" db="EMBL/GenBank/DDBJ databases">
        <title>Genomic characterization of endocarditis-associated Neisseria elongata subsp. nitroreducens.</title>
        <authorList>
            <person name="Schorner M."/>
            <person name="Passarelli-Araujo H."/>
            <person name="Scheffer M."/>
            <person name="Barazzetti F."/>
            <person name="Martins J."/>
            <person name="Machado H."/>
            <person name="Palmeiro J."/>
            <person name="Bazzo M."/>
        </authorList>
    </citation>
    <scope>NUCLEOTIDE SEQUENCE</scope>
    <source>
        <strain evidence="2">Nel_M001</strain>
    </source>
</reference>
<accession>A0A9X1CYT5</accession>
<dbReference type="EMBL" id="JAGJWT010000006">
    <property type="protein sequence ID" value="MBS9340801.1"/>
    <property type="molecule type" value="Genomic_DNA"/>
</dbReference>
<dbReference type="RefSeq" id="WP_214038017.1">
    <property type="nucleotide sequence ID" value="NZ_JAGJWT010000006.1"/>
</dbReference>
<feature type="domain" description="DNA mimic protein DMP19 C-terminal" evidence="1">
    <location>
        <begin position="30"/>
        <end position="124"/>
    </location>
</feature>
<organism evidence="2 3">
    <name type="scientific">Neisseria elongata subsp. nitroreducens</name>
    <dbReference type="NCBI Taxonomy" id="90367"/>
    <lineage>
        <taxon>Bacteria</taxon>
        <taxon>Pseudomonadati</taxon>
        <taxon>Pseudomonadota</taxon>
        <taxon>Betaproteobacteria</taxon>
        <taxon>Neisseriales</taxon>
        <taxon>Neisseriaceae</taxon>
        <taxon>Neisseria</taxon>
    </lineage>
</organism>
<name>A0A9X1CYT5_NEIEL</name>
<dbReference type="Gene3D" id="1.20.1420.60">
    <property type="match status" value="1"/>
</dbReference>
<sequence>MNRLYEAVWPKLEKRWEWAEDNFADGIARLLPQEQQAVALWWLEAECNNGSLSQFFFNSSGEFALSALDGLQRLKLPKTYAALHSAIAYFGGDYPLDRERRMDKLFEIEEQFGEDVFDEANDIITGGADEDYFMDLVLADLDALYRERPELLEEAV</sequence>
<evidence type="ECO:0000313" key="2">
    <source>
        <dbReference type="EMBL" id="MBS9340801.1"/>
    </source>
</evidence>
<dbReference type="Pfam" id="PF14300">
    <property type="entry name" value="DMP19"/>
    <property type="match status" value="1"/>
</dbReference>
<evidence type="ECO:0000259" key="1">
    <source>
        <dbReference type="Pfam" id="PF14300"/>
    </source>
</evidence>